<dbReference type="InterPro" id="IPR012846">
    <property type="entry name" value="Acetolactate_synth_lsu"/>
</dbReference>
<name>A0A1T4LHG7_9FIRM</name>
<gene>
    <name evidence="18" type="ORF">SAMN02745973_00969</name>
</gene>
<dbReference type="GO" id="GO:0030976">
    <property type="term" value="F:thiamine pyrophosphate binding"/>
    <property type="evidence" value="ECO:0007669"/>
    <property type="project" value="UniProtKB-UniRule"/>
</dbReference>
<evidence type="ECO:0000256" key="8">
    <source>
        <dbReference type="ARBA" id="ARBA00022723"/>
    </source>
</evidence>
<evidence type="ECO:0000256" key="3">
    <source>
        <dbReference type="ARBA" id="ARBA00007812"/>
    </source>
</evidence>
<dbReference type="Pfam" id="PF02775">
    <property type="entry name" value="TPP_enzyme_C"/>
    <property type="match status" value="1"/>
</dbReference>
<dbReference type="FunFam" id="3.40.50.1220:FF:000008">
    <property type="entry name" value="Acetolactate synthase"/>
    <property type="match status" value="1"/>
</dbReference>
<protein>
    <recommendedName>
        <fullName evidence="4 14">Acetolactate synthase</fullName>
        <ecNumber evidence="4 14">2.2.1.6</ecNumber>
    </recommendedName>
</protein>
<feature type="domain" description="Thiamine pyrophosphate enzyme central" evidence="15">
    <location>
        <begin position="194"/>
        <end position="325"/>
    </location>
</feature>
<accession>A0A1T4LHG7</accession>
<dbReference type="PANTHER" id="PTHR18968">
    <property type="entry name" value="THIAMINE PYROPHOSPHATE ENZYMES"/>
    <property type="match status" value="1"/>
</dbReference>
<evidence type="ECO:0000259" key="16">
    <source>
        <dbReference type="Pfam" id="PF02775"/>
    </source>
</evidence>
<keyword evidence="7 14" id="KW-0808">Transferase</keyword>
<comment type="cofactor">
    <cofactor evidence="14">
        <name>thiamine diphosphate</name>
        <dbReference type="ChEBI" id="CHEBI:58937"/>
    </cofactor>
    <text evidence="14">Binds 1 thiamine pyrophosphate per subunit.</text>
</comment>
<evidence type="ECO:0000259" key="17">
    <source>
        <dbReference type="Pfam" id="PF02776"/>
    </source>
</evidence>
<dbReference type="InterPro" id="IPR045229">
    <property type="entry name" value="TPP_enz"/>
</dbReference>
<evidence type="ECO:0000256" key="13">
    <source>
        <dbReference type="ARBA" id="ARBA00048670"/>
    </source>
</evidence>
<evidence type="ECO:0000256" key="5">
    <source>
        <dbReference type="ARBA" id="ARBA00022605"/>
    </source>
</evidence>
<dbReference type="FunFam" id="3.40.50.970:FF:000007">
    <property type="entry name" value="Acetolactate synthase"/>
    <property type="match status" value="1"/>
</dbReference>
<dbReference type="SUPFAM" id="SSF52467">
    <property type="entry name" value="DHS-like NAD/FAD-binding domain"/>
    <property type="match status" value="1"/>
</dbReference>
<keyword evidence="19" id="KW-1185">Reference proteome</keyword>
<dbReference type="InterPro" id="IPR039368">
    <property type="entry name" value="AHAS_TPP"/>
</dbReference>
<keyword evidence="12 14" id="KW-0100">Branched-chain amino acid biosynthesis</keyword>
<evidence type="ECO:0000256" key="12">
    <source>
        <dbReference type="ARBA" id="ARBA00023304"/>
    </source>
</evidence>
<dbReference type="InterPro" id="IPR029035">
    <property type="entry name" value="DHS-like_NAD/FAD-binding_dom"/>
</dbReference>
<dbReference type="CDD" id="cd07035">
    <property type="entry name" value="TPP_PYR_POX_like"/>
    <property type="match status" value="1"/>
</dbReference>
<dbReference type="GO" id="GO:0005948">
    <property type="term" value="C:acetolactate synthase complex"/>
    <property type="evidence" value="ECO:0007669"/>
    <property type="project" value="TreeGrafter"/>
</dbReference>
<dbReference type="Gene3D" id="3.40.50.970">
    <property type="match status" value="2"/>
</dbReference>
<evidence type="ECO:0000256" key="1">
    <source>
        <dbReference type="ARBA" id="ARBA00004974"/>
    </source>
</evidence>
<keyword evidence="11 14" id="KW-0786">Thiamine pyrophosphate</keyword>
<evidence type="ECO:0000313" key="18">
    <source>
        <dbReference type="EMBL" id="SJZ54232.1"/>
    </source>
</evidence>
<dbReference type="InterPro" id="IPR029061">
    <property type="entry name" value="THDP-binding"/>
</dbReference>
<reference evidence="18 19" key="1">
    <citation type="submission" date="2017-02" db="EMBL/GenBank/DDBJ databases">
        <authorList>
            <person name="Peterson S.W."/>
        </authorList>
    </citation>
    <scope>NUCLEOTIDE SEQUENCE [LARGE SCALE GENOMIC DNA]</scope>
    <source>
        <strain evidence="18 19">DSM 15102</strain>
    </source>
</reference>
<sequence>MVLSGAEIVLECLKEQGVKTIFGYPGGAMLPLYDALYKYKKDFTHILTSHEQGATHAADGYARASGKVGVCFTTSGPGATNAVTGIATAYMDSIPMVVFTGQVGTSLLGKDSFQEVDITAITIPITKHNYIVRDIKDLSSTIKKAFKIAQSDRPGPVLVDIPKDVLKDTLEFLEETDIVVNTLKEECSIQKLIKAMEWIDAAKQPVIYAGGGVISSNASQELYQFAIKENIPVVNSLMGLGSFPRDHKLSLGMVGMHGLYEANMAVTNSDLVIAIGARFSDRVVGDAKKFAKNARIIHVDIDQAEISKNKDANLWLIGDIKKILTVFIKNAKFKKHDKWGNKIEQWKKKQIKKEVGSFHPQKIIECAYEVVKGDAIVTTEVGQHQMWVAQTWQFQKPRTFLTSGGLGTMGYGLGAAIGAKIANPQKTVLHFAGDGSFRMNLNELATVSKYNLPIITILMNNGTLGMVRQWQTIFYEKRYSETDISNNIDYVSLAKSFGIDGKRATDIDAFKQVLQEAIKEKRPMVIECVIDKDESVYPFVPAGKAIDEMILETKK</sequence>
<comment type="pathway">
    <text evidence="2 14">Amino-acid biosynthesis; L-valine biosynthesis; L-valine from pyruvate: step 1/4.</text>
</comment>
<evidence type="ECO:0000256" key="4">
    <source>
        <dbReference type="ARBA" id="ARBA00013145"/>
    </source>
</evidence>
<dbReference type="RefSeq" id="WP_087678437.1">
    <property type="nucleotide sequence ID" value="NZ_FUWV01000004.1"/>
</dbReference>
<dbReference type="NCBIfam" id="TIGR00118">
    <property type="entry name" value="acolac_lg"/>
    <property type="match status" value="1"/>
</dbReference>
<dbReference type="UniPathway" id="UPA00047">
    <property type="reaction ID" value="UER00055"/>
</dbReference>
<keyword evidence="8 14" id="KW-0479">Metal-binding</keyword>
<dbReference type="InterPro" id="IPR012001">
    <property type="entry name" value="Thiamin_PyroP_enz_TPP-bd_dom"/>
</dbReference>
<keyword evidence="10 14" id="KW-0460">Magnesium</keyword>
<dbReference type="InterPro" id="IPR011766">
    <property type="entry name" value="TPP_enzyme_TPP-bd"/>
</dbReference>
<comment type="cofactor">
    <cofactor evidence="14">
        <name>Mg(2+)</name>
        <dbReference type="ChEBI" id="CHEBI:18420"/>
    </cofactor>
    <text evidence="14">Binds 1 Mg(2+) ion per subunit.</text>
</comment>
<feature type="domain" description="Thiamine pyrophosphate enzyme TPP-binding" evidence="16">
    <location>
        <begin position="381"/>
        <end position="528"/>
    </location>
</feature>
<feature type="domain" description="Thiamine pyrophosphate enzyme N-terminal TPP-binding" evidence="17">
    <location>
        <begin position="4"/>
        <end position="120"/>
    </location>
</feature>
<dbReference type="UniPathway" id="UPA00049">
    <property type="reaction ID" value="UER00059"/>
</dbReference>
<dbReference type="EC" id="2.2.1.6" evidence="4 14"/>
<keyword evidence="6" id="KW-0285">Flavoprotein</keyword>
<dbReference type="SUPFAM" id="SSF52518">
    <property type="entry name" value="Thiamin diphosphate-binding fold (THDP-binding)"/>
    <property type="match status" value="2"/>
</dbReference>
<comment type="pathway">
    <text evidence="1 14">Amino-acid biosynthesis; L-isoleucine biosynthesis; L-isoleucine from 2-oxobutanoate: step 1/4.</text>
</comment>
<organism evidence="18 19">
    <name type="scientific">Garciella nitratireducens DSM 15102</name>
    <dbReference type="NCBI Taxonomy" id="1121911"/>
    <lineage>
        <taxon>Bacteria</taxon>
        <taxon>Bacillati</taxon>
        <taxon>Bacillota</taxon>
        <taxon>Clostridia</taxon>
        <taxon>Eubacteriales</taxon>
        <taxon>Eubacteriaceae</taxon>
        <taxon>Garciella</taxon>
    </lineage>
</organism>
<dbReference type="InterPro" id="IPR000399">
    <property type="entry name" value="TPP-bd_CS"/>
</dbReference>
<dbReference type="Gene3D" id="3.40.50.1220">
    <property type="entry name" value="TPP-binding domain"/>
    <property type="match status" value="1"/>
</dbReference>
<evidence type="ECO:0000256" key="14">
    <source>
        <dbReference type="RuleBase" id="RU003591"/>
    </source>
</evidence>
<comment type="similarity">
    <text evidence="3 14">Belongs to the TPP enzyme family.</text>
</comment>
<dbReference type="GO" id="GO:0009097">
    <property type="term" value="P:isoleucine biosynthetic process"/>
    <property type="evidence" value="ECO:0007669"/>
    <property type="project" value="UniProtKB-UniPathway"/>
</dbReference>
<dbReference type="GO" id="GO:0003984">
    <property type="term" value="F:acetolactate synthase activity"/>
    <property type="evidence" value="ECO:0007669"/>
    <property type="project" value="UniProtKB-EC"/>
</dbReference>
<dbReference type="InterPro" id="IPR012000">
    <property type="entry name" value="Thiamin_PyroP_enz_cen_dom"/>
</dbReference>
<dbReference type="Pfam" id="PF02776">
    <property type="entry name" value="TPP_enzyme_N"/>
    <property type="match status" value="1"/>
</dbReference>
<dbReference type="OrthoDB" id="4494979at2"/>
<dbReference type="PROSITE" id="PS00187">
    <property type="entry name" value="TPP_ENZYMES"/>
    <property type="match status" value="1"/>
</dbReference>
<keyword evidence="9" id="KW-0274">FAD</keyword>
<dbReference type="GO" id="GO:0050660">
    <property type="term" value="F:flavin adenine dinucleotide binding"/>
    <property type="evidence" value="ECO:0007669"/>
    <property type="project" value="InterPro"/>
</dbReference>
<dbReference type="GO" id="GO:0000287">
    <property type="term" value="F:magnesium ion binding"/>
    <property type="evidence" value="ECO:0007669"/>
    <property type="project" value="UniProtKB-UniRule"/>
</dbReference>
<dbReference type="PANTHER" id="PTHR18968:SF13">
    <property type="entry name" value="ACETOLACTATE SYNTHASE CATALYTIC SUBUNIT, MITOCHONDRIAL"/>
    <property type="match status" value="1"/>
</dbReference>
<dbReference type="GO" id="GO:0009099">
    <property type="term" value="P:L-valine biosynthetic process"/>
    <property type="evidence" value="ECO:0007669"/>
    <property type="project" value="UniProtKB-UniPathway"/>
</dbReference>
<evidence type="ECO:0000313" key="19">
    <source>
        <dbReference type="Proteomes" id="UP000196365"/>
    </source>
</evidence>
<dbReference type="FunFam" id="3.40.50.970:FF:000016">
    <property type="entry name" value="Acetolactate synthase"/>
    <property type="match status" value="1"/>
</dbReference>
<dbReference type="Pfam" id="PF00205">
    <property type="entry name" value="TPP_enzyme_M"/>
    <property type="match status" value="1"/>
</dbReference>
<dbReference type="AlphaFoldDB" id="A0A1T4LHG7"/>
<dbReference type="EMBL" id="FUWV01000004">
    <property type="protein sequence ID" value="SJZ54232.1"/>
    <property type="molecule type" value="Genomic_DNA"/>
</dbReference>
<keyword evidence="5 14" id="KW-0028">Amino-acid biosynthesis</keyword>
<evidence type="ECO:0000256" key="9">
    <source>
        <dbReference type="ARBA" id="ARBA00022827"/>
    </source>
</evidence>
<dbReference type="CDD" id="cd02015">
    <property type="entry name" value="TPP_AHAS"/>
    <property type="match status" value="1"/>
</dbReference>
<dbReference type="Proteomes" id="UP000196365">
    <property type="component" value="Unassembled WGS sequence"/>
</dbReference>
<evidence type="ECO:0000259" key="15">
    <source>
        <dbReference type="Pfam" id="PF00205"/>
    </source>
</evidence>
<evidence type="ECO:0000256" key="7">
    <source>
        <dbReference type="ARBA" id="ARBA00022679"/>
    </source>
</evidence>
<evidence type="ECO:0000256" key="10">
    <source>
        <dbReference type="ARBA" id="ARBA00022842"/>
    </source>
</evidence>
<proteinExistence type="inferred from homology"/>
<evidence type="ECO:0000256" key="11">
    <source>
        <dbReference type="ARBA" id="ARBA00023052"/>
    </source>
</evidence>
<evidence type="ECO:0000256" key="6">
    <source>
        <dbReference type="ARBA" id="ARBA00022630"/>
    </source>
</evidence>
<comment type="catalytic activity">
    <reaction evidence="13 14">
        <text>2 pyruvate + H(+) = (2S)-2-acetolactate + CO2</text>
        <dbReference type="Rhea" id="RHEA:25249"/>
        <dbReference type="ChEBI" id="CHEBI:15361"/>
        <dbReference type="ChEBI" id="CHEBI:15378"/>
        <dbReference type="ChEBI" id="CHEBI:16526"/>
        <dbReference type="ChEBI" id="CHEBI:58476"/>
        <dbReference type="EC" id="2.2.1.6"/>
    </reaction>
</comment>
<evidence type="ECO:0000256" key="2">
    <source>
        <dbReference type="ARBA" id="ARBA00005025"/>
    </source>
</evidence>